<gene>
    <name evidence="1" type="ORF">VKT23_007377</name>
</gene>
<dbReference type="EMBL" id="JBANRG010000010">
    <property type="protein sequence ID" value="KAK7462796.1"/>
    <property type="molecule type" value="Genomic_DNA"/>
</dbReference>
<organism evidence="1 2">
    <name type="scientific">Marasmiellus scandens</name>
    <dbReference type="NCBI Taxonomy" id="2682957"/>
    <lineage>
        <taxon>Eukaryota</taxon>
        <taxon>Fungi</taxon>
        <taxon>Dikarya</taxon>
        <taxon>Basidiomycota</taxon>
        <taxon>Agaricomycotina</taxon>
        <taxon>Agaricomycetes</taxon>
        <taxon>Agaricomycetidae</taxon>
        <taxon>Agaricales</taxon>
        <taxon>Marasmiineae</taxon>
        <taxon>Omphalotaceae</taxon>
        <taxon>Marasmiellus</taxon>
    </lineage>
</organism>
<dbReference type="Proteomes" id="UP001498398">
    <property type="component" value="Unassembled WGS sequence"/>
</dbReference>
<keyword evidence="2" id="KW-1185">Reference proteome</keyword>
<sequence length="594" mass="68094">MSLASQAPIHPLLQVVNYESATDPFAHTLYQEAFLKKNRKAFFSPVTNVDGSPVLDAQDIAYERLQAPLGVEGYLPESILVLADYRTAFKDIAGWFTYDRVSVIRTLVSPDDYDWARWVDFSDPPQVDQSIKSSAATLSLVDNVRPRNRSVQVVGIPGIGKSLFLIYTLVERLLLGLETCLQTRANYFTLWCSEGAFDIFLDDKFEKIIAPMTSRNLLPKGTWYLLDSNKTVSIPCSAIQDSFVRIVQASSPQMKRLEWVMKQSNVRNYRYLMKPPSLNEMKLMKTCQDKDMGLIPDEAISDFFNKYGPSARMLFIHVECPLAYEQTLRGRMERMGEVAFDVLLKQTKNFVPDPAGVSHLILGVYPGSHRQALVVNILTAHIYQLVKDVYGNIWSQKVREMYQLLHRNLETRATTGYIFEDQLYEVLRHGVLWEARELKRSKCDPKNVPYNHDFSGASRWLYVGQNGTLTDQRFPGTPTQPDFHYYDADNFTESGLSGYFRPHLLNRAAYDSYMVNMDEKKVVVFQFTVAKKHDAKESGLDWLEKRYSGFEVHYVIFTSLPEITVYMPIAFDSFLKTKSQVVVSEAQLFSRNQV</sequence>
<reference evidence="1 2" key="1">
    <citation type="submission" date="2024-01" db="EMBL/GenBank/DDBJ databases">
        <title>A draft genome for the cacao thread blight pathogen Marasmiellus scandens.</title>
        <authorList>
            <person name="Baruah I.K."/>
            <person name="Leung J."/>
            <person name="Bukari Y."/>
            <person name="Amoako-Attah I."/>
            <person name="Meinhardt L.W."/>
            <person name="Bailey B.A."/>
            <person name="Cohen S.P."/>
        </authorList>
    </citation>
    <scope>NUCLEOTIDE SEQUENCE [LARGE SCALE GENOMIC DNA]</scope>
    <source>
        <strain evidence="1 2">GH-19</strain>
    </source>
</reference>
<evidence type="ECO:0000313" key="1">
    <source>
        <dbReference type="EMBL" id="KAK7462796.1"/>
    </source>
</evidence>
<dbReference type="PANTHER" id="PTHR33129">
    <property type="entry name" value="PROTEIN KINASE DOMAIN-CONTAINING PROTEIN-RELATED"/>
    <property type="match status" value="1"/>
</dbReference>
<evidence type="ECO:0000313" key="2">
    <source>
        <dbReference type="Proteomes" id="UP001498398"/>
    </source>
</evidence>
<dbReference type="PANTHER" id="PTHR33129:SF1">
    <property type="entry name" value="ATP-BINDING PROTEIN"/>
    <property type="match status" value="1"/>
</dbReference>
<comment type="caution">
    <text evidence="1">The sequence shown here is derived from an EMBL/GenBank/DDBJ whole genome shotgun (WGS) entry which is preliminary data.</text>
</comment>
<accession>A0ABR1JQ56</accession>
<evidence type="ECO:0008006" key="3">
    <source>
        <dbReference type="Google" id="ProtNLM"/>
    </source>
</evidence>
<proteinExistence type="predicted"/>
<protein>
    <recommendedName>
        <fullName evidence="3">Crinkler (CRN) family protein</fullName>
    </recommendedName>
</protein>
<dbReference type="InterPro" id="IPR052980">
    <property type="entry name" value="Crinkler_effector"/>
</dbReference>
<name>A0ABR1JQ56_9AGAR</name>